<dbReference type="Pfam" id="PF13602">
    <property type="entry name" value="ADH_zinc_N_2"/>
    <property type="match status" value="1"/>
</dbReference>
<dbReference type="CDD" id="cd08267">
    <property type="entry name" value="MDR1"/>
    <property type="match status" value="1"/>
</dbReference>
<dbReference type="Gene3D" id="3.40.50.720">
    <property type="entry name" value="NAD(P)-binding Rossmann-like Domain"/>
    <property type="match status" value="1"/>
</dbReference>
<dbReference type="InterPro" id="IPR013154">
    <property type="entry name" value="ADH-like_N"/>
</dbReference>
<dbReference type="GO" id="GO:0016491">
    <property type="term" value="F:oxidoreductase activity"/>
    <property type="evidence" value="ECO:0007669"/>
    <property type="project" value="InterPro"/>
</dbReference>
<dbReference type="InterPro" id="IPR050700">
    <property type="entry name" value="YIM1/Zinc_Alcohol_DH_Fams"/>
</dbReference>
<organism evidence="2 3">
    <name type="scientific">Lophium mytilinum</name>
    <dbReference type="NCBI Taxonomy" id="390894"/>
    <lineage>
        <taxon>Eukaryota</taxon>
        <taxon>Fungi</taxon>
        <taxon>Dikarya</taxon>
        <taxon>Ascomycota</taxon>
        <taxon>Pezizomycotina</taxon>
        <taxon>Dothideomycetes</taxon>
        <taxon>Pleosporomycetidae</taxon>
        <taxon>Mytilinidiales</taxon>
        <taxon>Mytilinidiaceae</taxon>
        <taxon>Lophium</taxon>
    </lineage>
</organism>
<dbReference type="SMART" id="SM00829">
    <property type="entry name" value="PKS_ER"/>
    <property type="match status" value="1"/>
</dbReference>
<dbReference type="InterPro" id="IPR020843">
    <property type="entry name" value="ER"/>
</dbReference>
<dbReference type="InterPro" id="IPR036291">
    <property type="entry name" value="NAD(P)-bd_dom_sf"/>
</dbReference>
<accession>A0A6A6QLM3</accession>
<dbReference type="InterPro" id="IPR011032">
    <property type="entry name" value="GroES-like_sf"/>
</dbReference>
<evidence type="ECO:0000313" key="3">
    <source>
        <dbReference type="Proteomes" id="UP000799750"/>
    </source>
</evidence>
<protein>
    <submittedName>
        <fullName evidence="2">NAD(P)-binding protein</fullName>
    </submittedName>
</protein>
<dbReference type="Gene3D" id="3.90.180.10">
    <property type="entry name" value="Medium-chain alcohol dehydrogenases, catalytic domain"/>
    <property type="match status" value="1"/>
</dbReference>
<gene>
    <name evidence="2" type="ORF">BU16DRAFT_529206</name>
</gene>
<dbReference type="PANTHER" id="PTHR11695:SF294">
    <property type="entry name" value="RETICULON-4-INTERACTING PROTEIN 1, MITOCHONDRIAL"/>
    <property type="match status" value="1"/>
</dbReference>
<dbReference type="PANTHER" id="PTHR11695">
    <property type="entry name" value="ALCOHOL DEHYDROGENASE RELATED"/>
    <property type="match status" value="1"/>
</dbReference>
<proteinExistence type="predicted"/>
<dbReference type="EMBL" id="MU004193">
    <property type="protein sequence ID" value="KAF2492956.1"/>
    <property type="molecule type" value="Genomic_DNA"/>
</dbReference>
<keyword evidence="3" id="KW-1185">Reference proteome</keyword>
<evidence type="ECO:0000259" key="1">
    <source>
        <dbReference type="SMART" id="SM00829"/>
    </source>
</evidence>
<dbReference type="SUPFAM" id="SSF51735">
    <property type="entry name" value="NAD(P)-binding Rossmann-fold domains"/>
    <property type="match status" value="1"/>
</dbReference>
<dbReference type="OrthoDB" id="201656at2759"/>
<sequence length="341" mass="36004">MALPTTMKAWQYTTTKGGLIPNLKLNPTASFPVAKDPSTQHIVQIFSTCLNPVDVKPAEAMPSFMLPKPATPGIDFVGKMVVPAKNSDLKAGQVVFGGAGLSPFAGGACAEYAIVDIKGAAALPAGVSESDAATIGVAGMTAYQTIVPHVKANDRVFLNGGSGGVGVLGIQIAKAVGCHVTTACSTANVELCKSLGADDVIDYKKGSVVEALKSKPPFDHVVDNVGNDPNLYWNAHHYMKKSAKFIGIAGEPTLKFVMFSAKVRLWPGFLGGGKRKFEGFFAQQNIDELMRIAGYMKEGKIRAVIDERFPFEKAPDAFRRLKTGRARGKVMVDVSAGGGNA</sequence>
<reference evidence="2" key="1">
    <citation type="journal article" date="2020" name="Stud. Mycol.">
        <title>101 Dothideomycetes genomes: a test case for predicting lifestyles and emergence of pathogens.</title>
        <authorList>
            <person name="Haridas S."/>
            <person name="Albert R."/>
            <person name="Binder M."/>
            <person name="Bloem J."/>
            <person name="Labutti K."/>
            <person name="Salamov A."/>
            <person name="Andreopoulos B."/>
            <person name="Baker S."/>
            <person name="Barry K."/>
            <person name="Bills G."/>
            <person name="Bluhm B."/>
            <person name="Cannon C."/>
            <person name="Castanera R."/>
            <person name="Culley D."/>
            <person name="Daum C."/>
            <person name="Ezra D."/>
            <person name="Gonzalez J."/>
            <person name="Henrissat B."/>
            <person name="Kuo A."/>
            <person name="Liang C."/>
            <person name="Lipzen A."/>
            <person name="Lutzoni F."/>
            <person name="Magnuson J."/>
            <person name="Mondo S."/>
            <person name="Nolan M."/>
            <person name="Ohm R."/>
            <person name="Pangilinan J."/>
            <person name="Park H.-J."/>
            <person name="Ramirez L."/>
            <person name="Alfaro M."/>
            <person name="Sun H."/>
            <person name="Tritt A."/>
            <person name="Yoshinaga Y."/>
            <person name="Zwiers L.-H."/>
            <person name="Turgeon B."/>
            <person name="Goodwin S."/>
            <person name="Spatafora J."/>
            <person name="Crous P."/>
            <person name="Grigoriev I."/>
        </authorList>
    </citation>
    <scope>NUCLEOTIDE SEQUENCE</scope>
    <source>
        <strain evidence="2">CBS 269.34</strain>
    </source>
</reference>
<feature type="domain" description="Enoyl reductase (ER)" evidence="1">
    <location>
        <begin position="18"/>
        <end position="332"/>
    </location>
</feature>
<dbReference type="SUPFAM" id="SSF50129">
    <property type="entry name" value="GroES-like"/>
    <property type="match status" value="1"/>
</dbReference>
<evidence type="ECO:0000313" key="2">
    <source>
        <dbReference type="EMBL" id="KAF2492956.1"/>
    </source>
</evidence>
<dbReference type="AlphaFoldDB" id="A0A6A6QLM3"/>
<dbReference type="Pfam" id="PF08240">
    <property type="entry name" value="ADH_N"/>
    <property type="match status" value="1"/>
</dbReference>
<dbReference type="GO" id="GO:0005739">
    <property type="term" value="C:mitochondrion"/>
    <property type="evidence" value="ECO:0007669"/>
    <property type="project" value="TreeGrafter"/>
</dbReference>
<name>A0A6A6QLM3_9PEZI</name>
<dbReference type="Proteomes" id="UP000799750">
    <property type="component" value="Unassembled WGS sequence"/>
</dbReference>